<reference evidence="2" key="1">
    <citation type="submission" date="2022-11" db="UniProtKB">
        <authorList>
            <consortium name="WormBaseParasite"/>
        </authorList>
    </citation>
    <scope>IDENTIFICATION</scope>
</reference>
<name>A0AC35F5J2_9BILA</name>
<evidence type="ECO:0000313" key="2">
    <source>
        <dbReference type="WBParaSite" id="PS1159_v2.g13377.t1"/>
    </source>
</evidence>
<evidence type="ECO:0000313" key="1">
    <source>
        <dbReference type="Proteomes" id="UP000887580"/>
    </source>
</evidence>
<accession>A0AC35F5J2</accession>
<protein>
    <submittedName>
        <fullName evidence="2">Uncharacterized protein</fullName>
    </submittedName>
</protein>
<sequence>MDVENFDIDEFAATFLELSSLITVLRDISREFDELQEKISSIVLKCLDKYEENATVCGGHLLNAKINKARQIRGFINSWSRSSDQLVEDLNSDEPLFNDEIKSNPYYDNIHNYQILSQNITSEPTGYTYVADIPPPILPNTFFVAPTALQSFSHENVINLQNYNDETDNERTTELPTDLIPTHMAPPPISNAPERPLSHNSPANYIPPMISLSSSSSFNTPPAMISSNILPPMNIPPPPMAIPPQNIRQPLNILPQSNISSSSDPKIILPLFQNKQNMPPKTASVLIPGLNIANTAPLFAQAPSLNLINNKLSEPSLIPTQLPTVTSANYGSDNYRKQNPQIAPIINMNISGMGSKSPAQNPIPQPSSSSHIPSLLSIEVPFPIEILKRNQNQAQQQRFNNRNRRSPVINSEPKESTPSKEKESHSVKSDEPMDATEQQSVTEETPDDPINDTPGS</sequence>
<proteinExistence type="predicted"/>
<dbReference type="WBParaSite" id="PS1159_v2.g13377.t1">
    <property type="protein sequence ID" value="PS1159_v2.g13377.t1"/>
    <property type="gene ID" value="PS1159_v2.g13377"/>
</dbReference>
<dbReference type="Proteomes" id="UP000887580">
    <property type="component" value="Unplaced"/>
</dbReference>
<organism evidence="1 2">
    <name type="scientific">Panagrolaimus sp. PS1159</name>
    <dbReference type="NCBI Taxonomy" id="55785"/>
    <lineage>
        <taxon>Eukaryota</taxon>
        <taxon>Metazoa</taxon>
        <taxon>Ecdysozoa</taxon>
        <taxon>Nematoda</taxon>
        <taxon>Chromadorea</taxon>
        <taxon>Rhabditida</taxon>
        <taxon>Tylenchina</taxon>
        <taxon>Panagrolaimomorpha</taxon>
        <taxon>Panagrolaimoidea</taxon>
        <taxon>Panagrolaimidae</taxon>
        <taxon>Panagrolaimus</taxon>
    </lineage>
</organism>